<organism evidence="3 4">
    <name type="scientific">Kouleothrix aurantiaca</name>
    <dbReference type="NCBI Taxonomy" id="186479"/>
    <lineage>
        <taxon>Bacteria</taxon>
        <taxon>Bacillati</taxon>
        <taxon>Chloroflexota</taxon>
        <taxon>Chloroflexia</taxon>
        <taxon>Chloroflexales</taxon>
        <taxon>Roseiflexineae</taxon>
        <taxon>Roseiflexaceae</taxon>
        <taxon>Kouleothrix</taxon>
    </lineage>
</organism>
<evidence type="ECO:0000256" key="1">
    <source>
        <dbReference type="ARBA" id="ARBA00022679"/>
    </source>
</evidence>
<dbReference type="PANTHER" id="PTHR46401">
    <property type="entry name" value="GLYCOSYLTRANSFERASE WBBK-RELATED"/>
    <property type="match status" value="1"/>
</dbReference>
<accession>A0A0P9FB09</accession>
<dbReference type="AlphaFoldDB" id="A0A0P9FB09"/>
<dbReference type="SUPFAM" id="SSF53756">
    <property type="entry name" value="UDP-Glycosyltransferase/glycogen phosphorylase"/>
    <property type="match status" value="1"/>
</dbReference>
<dbReference type="CDD" id="cd03809">
    <property type="entry name" value="GT4_MtfB-like"/>
    <property type="match status" value="1"/>
</dbReference>
<dbReference type="PANTHER" id="PTHR46401:SF2">
    <property type="entry name" value="GLYCOSYLTRANSFERASE WBBK-RELATED"/>
    <property type="match status" value="1"/>
</dbReference>
<keyword evidence="1" id="KW-0808">Transferase</keyword>
<comment type="caution">
    <text evidence="3">The sequence shown here is derived from an EMBL/GenBank/DDBJ whole genome shotgun (WGS) entry which is preliminary data.</text>
</comment>
<dbReference type="EMBL" id="LJCR01000160">
    <property type="protein sequence ID" value="KPV53874.1"/>
    <property type="molecule type" value="Genomic_DNA"/>
</dbReference>
<dbReference type="GO" id="GO:0016757">
    <property type="term" value="F:glycosyltransferase activity"/>
    <property type="evidence" value="ECO:0007669"/>
    <property type="project" value="InterPro"/>
</dbReference>
<evidence type="ECO:0000313" key="4">
    <source>
        <dbReference type="Proteomes" id="UP000050509"/>
    </source>
</evidence>
<name>A0A0P9FB09_9CHLR</name>
<sequence>MLHSLHTAWGTQVDLLPTKLVSLNLPLLRNFPYGVEVHNTGHIVLLPRLTGAQALRNTGWLPSVAIVHDIGVVDFAGDRVGTDWFTLRSALQSFYGLRYASRIISDSAFTEQRLLHYLPKLADRVSVVHAGVNDTFLSYSRSQAAARQRVEQITGTLRSPLLAYVGSEIPRKNIGLLLEVLATLRHTYPDVQLLKVGAPGHPRWRQNTLQTMAQLGLQPGRDVVFLEGINDELLADAYRAADVFVSTSLYEGFGLPALEAMAVGTPVVVTNRGSFPEIVGNLGKAVEPARDAFAQAVAQTLGTKHASTLEQARKRAAHYSWERAAEQYLSVLKAIAR</sequence>
<reference evidence="3 4" key="1">
    <citation type="submission" date="2015-09" db="EMBL/GenBank/DDBJ databases">
        <title>Draft genome sequence of Kouleothrix aurantiaca JCM 19913.</title>
        <authorList>
            <person name="Hemp J."/>
        </authorList>
    </citation>
    <scope>NUCLEOTIDE SEQUENCE [LARGE SCALE GENOMIC DNA]</scope>
    <source>
        <strain evidence="3 4">COM-B</strain>
    </source>
</reference>
<dbReference type="PATRIC" id="fig|186479.3.peg.2378"/>
<dbReference type="Proteomes" id="UP000050509">
    <property type="component" value="Unassembled WGS sequence"/>
</dbReference>
<dbReference type="InterPro" id="IPR001296">
    <property type="entry name" value="Glyco_trans_1"/>
</dbReference>
<dbReference type="Gene3D" id="3.40.50.2000">
    <property type="entry name" value="Glycogen Phosphorylase B"/>
    <property type="match status" value="1"/>
</dbReference>
<gene>
    <name evidence="3" type="ORF">SE17_07085</name>
</gene>
<evidence type="ECO:0000259" key="2">
    <source>
        <dbReference type="Pfam" id="PF00534"/>
    </source>
</evidence>
<keyword evidence="4" id="KW-1185">Reference proteome</keyword>
<feature type="domain" description="Glycosyl transferase family 1" evidence="2">
    <location>
        <begin position="158"/>
        <end position="307"/>
    </location>
</feature>
<dbReference type="Pfam" id="PF00534">
    <property type="entry name" value="Glycos_transf_1"/>
    <property type="match status" value="1"/>
</dbReference>
<evidence type="ECO:0000313" key="3">
    <source>
        <dbReference type="EMBL" id="KPV53874.1"/>
    </source>
</evidence>
<protein>
    <recommendedName>
        <fullName evidence="2">Glycosyl transferase family 1 domain-containing protein</fullName>
    </recommendedName>
</protein>
<proteinExistence type="predicted"/>
<dbReference type="GO" id="GO:0009103">
    <property type="term" value="P:lipopolysaccharide biosynthetic process"/>
    <property type="evidence" value="ECO:0007669"/>
    <property type="project" value="TreeGrafter"/>
</dbReference>